<name>A0A2S0HXG2_9FLAO</name>
<organism evidence="2 3">
    <name type="scientific">Pukyongia salina</name>
    <dbReference type="NCBI Taxonomy" id="2094025"/>
    <lineage>
        <taxon>Bacteria</taxon>
        <taxon>Pseudomonadati</taxon>
        <taxon>Bacteroidota</taxon>
        <taxon>Flavobacteriia</taxon>
        <taxon>Flavobacteriales</taxon>
        <taxon>Flavobacteriaceae</taxon>
        <taxon>Pukyongia</taxon>
    </lineage>
</organism>
<feature type="transmembrane region" description="Helical" evidence="1">
    <location>
        <begin position="38"/>
        <end position="60"/>
    </location>
</feature>
<feature type="transmembrane region" description="Helical" evidence="1">
    <location>
        <begin position="6"/>
        <end position="26"/>
    </location>
</feature>
<sequence length="62" mass="7342">MFTTGQLIFSICFVIVFVTIVVIAYRRDKKLHRRHYKGTIWILVGFLVFVGLLLMAKWLLKQ</sequence>
<proteinExistence type="predicted"/>
<dbReference type="RefSeq" id="WP_105216612.1">
    <property type="nucleotide sequence ID" value="NZ_CP027062.1"/>
</dbReference>
<keyword evidence="1" id="KW-0812">Transmembrane</keyword>
<gene>
    <name evidence="2" type="ORF">C5O00_09375</name>
</gene>
<accession>A0A2S0HXG2</accession>
<evidence type="ECO:0000313" key="2">
    <source>
        <dbReference type="EMBL" id="AVI51371.1"/>
    </source>
</evidence>
<keyword evidence="1" id="KW-0472">Membrane</keyword>
<protein>
    <submittedName>
        <fullName evidence="2">Uncharacterized protein</fullName>
    </submittedName>
</protein>
<evidence type="ECO:0000256" key="1">
    <source>
        <dbReference type="SAM" id="Phobius"/>
    </source>
</evidence>
<dbReference type="Proteomes" id="UP000238442">
    <property type="component" value="Chromosome"/>
</dbReference>
<dbReference type="AlphaFoldDB" id="A0A2S0HXG2"/>
<keyword evidence="3" id="KW-1185">Reference proteome</keyword>
<dbReference type="EMBL" id="CP027062">
    <property type="protein sequence ID" value="AVI51371.1"/>
    <property type="molecule type" value="Genomic_DNA"/>
</dbReference>
<dbReference type="KEGG" id="aue:C5O00_09375"/>
<evidence type="ECO:0000313" key="3">
    <source>
        <dbReference type="Proteomes" id="UP000238442"/>
    </source>
</evidence>
<reference evidence="2 3" key="1">
    <citation type="submission" date="2018-02" db="EMBL/GenBank/DDBJ databases">
        <title>Genomic analysis of the strain RR4-38 isolated from a seawater recirculating aquaculture system.</title>
        <authorList>
            <person name="Kim Y.-S."/>
            <person name="Jang Y.H."/>
            <person name="Kim K.-H."/>
        </authorList>
    </citation>
    <scope>NUCLEOTIDE SEQUENCE [LARGE SCALE GENOMIC DNA]</scope>
    <source>
        <strain evidence="2 3">RR4-38</strain>
    </source>
</reference>
<keyword evidence="1" id="KW-1133">Transmembrane helix</keyword>